<dbReference type="SUPFAM" id="SSF81382">
    <property type="entry name" value="Skp1 dimerisation domain-like"/>
    <property type="match status" value="1"/>
</dbReference>
<dbReference type="PIRSF" id="PIRSF028729">
    <property type="entry name" value="E3_ubiquit_lig_SCF_Skp"/>
    <property type="match status" value="1"/>
</dbReference>
<dbReference type="Proteomes" id="UP000041254">
    <property type="component" value="Unassembled WGS sequence"/>
</dbReference>
<feature type="domain" description="SKP1 component dimerisation" evidence="4">
    <location>
        <begin position="121"/>
        <end position="169"/>
    </location>
</feature>
<dbReference type="OrthoDB" id="2342932at2759"/>
<dbReference type="STRING" id="1169540.A0A0G4FCT3"/>
<dbReference type="InterPro" id="IPR036296">
    <property type="entry name" value="SKP1-like_dim_sf"/>
</dbReference>
<dbReference type="PhylomeDB" id="A0A0G4FCT3"/>
<dbReference type="Pfam" id="PF01466">
    <property type="entry name" value="Skp1"/>
    <property type="match status" value="1"/>
</dbReference>
<dbReference type="SMART" id="SM00512">
    <property type="entry name" value="Skp1"/>
    <property type="match status" value="1"/>
</dbReference>
<keyword evidence="7" id="KW-1185">Reference proteome</keyword>
<dbReference type="OMA" id="ANMIKGH"/>
<dbReference type="EMBL" id="CDMY01000408">
    <property type="protein sequence ID" value="CEM11040.1"/>
    <property type="molecule type" value="Genomic_DNA"/>
</dbReference>
<keyword evidence="2 3" id="KW-0833">Ubl conjugation pathway</keyword>
<dbReference type="SUPFAM" id="SSF54695">
    <property type="entry name" value="POZ domain"/>
    <property type="match status" value="1"/>
</dbReference>
<evidence type="ECO:0000256" key="3">
    <source>
        <dbReference type="PIRNR" id="PIRNR028729"/>
    </source>
</evidence>
<dbReference type="InterPro" id="IPR016897">
    <property type="entry name" value="SKP1"/>
</dbReference>
<evidence type="ECO:0000256" key="1">
    <source>
        <dbReference type="ARBA" id="ARBA00009993"/>
    </source>
</evidence>
<dbReference type="VEuPathDB" id="CryptoDB:Vbra_9001"/>
<dbReference type="PANTHER" id="PTHR11165">
    <property type="entry name" value="SKP1"/>
    <property type="match status" value="1"/>
</dbReference>
<dbReference type="InterPro" id="IPR016073">
    <property type="entry name" value="Skp1_comp_POZ"/>
</dbReference>
<dbReference type="InterPro" id="IPR016072">
    <property type="entry name" value="Skp1_comp_dimer"/>
</dbReference>
<reference evidence="6 7" key="1">
    <citation type="submission" date="2014-11" db="EMBL/GenBank/DDBJ databases">
        <authorList>
            <person name="Zhu J."/>
            <person name="Qi W."/>
            <person name="Song R."/>
        </authorList>
    </citation>
    <scope>NUCLEOTIDE SEQUENCE [LARGE SCALE GENOMIC DNA]</scope>
</reference>
<organism evidence="6 7">
    <name type="scientific">Vitrella brassicaformis (strain CCMP3155)</name>
    <dbReference type="NCBI Taxonomy" id="1169540"/>
    <lineage>
        <taxon>Eukaryota</taxon>
        <taxon>Sar</taxon>
        <taxon>Alveolata</taxon>
        <taxon>Colpodellida</taxon>
        <taxon>Vitrellaceae</taxon>
        <taxon>Vitrella</taxon>
    </lineage>
</organism>
<comment type="pathway">
    <text evidence="3">Protein modification; protein ubiquitination.</text>
</comment>
<evidence type="ECO:0000256" key="2">
    <source>
        <dbReference type="ARBA" id="ARBA00022786"/>
    </source>
</evidence>
<dbReference type="Gene3D" id="3.30.710.10">
    <property type="entry name" value="Potassium Channel Kv1.1, Chain A"/>
    <property type="match status" value="1"/>
</dbReference>
<dbReference type="AlphaFoldDB" id="A0A0G4FCT3"/>
<sequence length="175" mass="19690">METAPMETEQRLVKLSSSQGDVFEVEFGTACYADVVKQMIDFTSESSDAETIPLNLKTTVLEKVLQYCDYHRDNEPKEIPKPLPTTNLGEIVGDWDAAFINVDDENMLYELILAANYLDIKPLLDLACAKAACAIKHMTPDAIREHFNLQPEQMTPEEEQEMLEELKWCTDGGAA</sequence>
<gene>
    <name evidence="6" type="ORF">Vbra_9001</name>
</gene>
<dbReference type="InterPro" id="IPR001232">
    <property type="entry name" value="SKP1-like"/>
</dbReference>
<name>A0A0G4FCT3_VITBC</name>
<dbReference type="GO" id="GO:0006511">
    <property type="term" value="P:ubiquitin-dependent protein catabolic process"/>
    <property type="evidence" value="ECO:0007669"/>
    <property type="project" value="InterPro"/>
</dbReference>
<dbReference type="InParanoid" id="A0A0G4FCT3"/>
<dbReference type="GO" id="GO:0016567">
    <property type="term" value="P:protein ubiquitination"/>
    <property type="evidence" value="ECO:0007669"/>
    <property type="project" value="UniProtKB-UniPathway"/>
</dbReference>
<dbReference type="Pfam" id="PF03931">
    <property type="entry name" value="Skp1_POZ"/>
    <property type="match status" value="1"/>
</dbReference>
<comment type="similarity">
    <text evidence="1 3">Belongs to the SKP1 family.</text>
</comment>
<evidence type="ECO:0000313" key="7">
    <source>
        <dbReference type="Proteomes" id="UP000041254"/>
    </source>
</evidence>
<dbReference type="UniPathway" id="UPA00143"/>
<accession>A0A0G4FCT3</accession>
<evidence type="ECO:0000313" key="6">
    <source>
        <dbReference type="EMBL" id="CEM11040.1"/>
    </source>
</evidence>
<evidence type="ECO:0000259" key="5">
    <source>
        <dbReference type="Pfam" id="PF03931"/>
    </source>
</evidence>
<evidence type="ECO:0000259" key="4">
    <source>
        <dbReference type="Pfam" id="PF01466"/>
    </source>
</evidence>
<dbReference type="InterPro" id="IPR011333">
    <property type="entry name" value="SKP1/BTB/POZ_sf"/>
</dbReference>
<feature type="domain" description="SKP1 component POZ" evidence="5">
    <location>
        <begin position="12"/>
        <end position="73"/>
    </location>
</feature>
<proteinExistence type="inferred from homology"/>
<protein>
    <submittedName>
        <fullName evidence="6">Uncharacterized protein</fullName>
    </submittedName>
</protein>